<dbReference type="Pfam" id="PF00440">
    <property type="entry name" value="TetR_N"/>
    <property type="match status" value="1"/>
</dbReference>
<dbReference type="AlphaFoldDB" id="A0AA52EI87"/>
<evidence type="ECO:0000313" key="7">
    <source>
        <dbReference type="Proteomes" id="UP001268683"/>
    </source>
</evidence>
<feature type="DNA-binding region" description="H-T-H motif" evidence="4">
    <location>
        <begin position="30"/>
        <end position="49"/>
    </location>
</feature>
<evidence type="ECO:0000256" key="2">
    <source>
        <dbReference type="ARBA" id="ARBA00023125"/>
    </source>
</evidence>
<dbReference type="PANTHER" id="PTHR30055:SF234">
    <property type="entry name" value="HTH-TYPE TRANSCRIPTIONAL REGULATOR BETI"/>
    <property type="match status" value="1"/>
</dbReference>
<sequence length="216" mass="24798">MTQSSKGNRRTRILDEAEKLFAKHGFDGVTMRQLATAAEVDVALASYHFKNKRGLFDAVLWRRSEIMNDLRHKALDKVLEDCGDNPPPIDALIESCIQPLFDPEFDLDEGWRHYYELIAYVNNSPEWGREIMTEHFAPLLDRYLKAFRDALPKASEEDIYHCYHFMSGAITLTMAQTGRMDAYSKGKLHSADFFAIYKSMVPFVTAGFKALCQNMK</sequence>
<evidence type="ECO:0000256" key="1">
    <source>
        <dbReference type="ARBA" id="ARBA00023015"/>
    </source>
</evidence>
<dbReference type="SUPFAM" id="SSF46689">
    <property type="entry name" value="Homeodomain-like"/>
    <property type="match status" value="1"/>
</dbReference>
<dbReference type="InterPro" id="IPR036271">
    <property type="entry name" value="Tet_transcr_reg_TetR-rel_C_sf"/>
</dbReference>
<dbReference type="PANTHER" id="PTHR30055">
    <property type="entry name" value="HTH-TYPE TRANSCRIPTIONAL REGULATOR RUTR"/>
    <property type="match status" value="1"/>
</dbReference>
<dbReference type="PRINTS" id="PR00455">
    <property type="entry name" value="HTHTETR"/>
</dbReference>
<protein>
    <submittedName>
        <fullName evidence="6">TetR/AcrR family transcriptional regulator</fullName>
    </submittedName>
</protein>
<dbReference type="InterPro" id="IPR041586">
    <property type="entry name" value="PsrA_TetR_C"/>
</dbReference>
<dbReference type="KEGG" id="tmk:QGN29_13340"/>
<evidence type="ECO:0000256" key="3">
    <source>
        <dbReference type="ARBA" id="ARBA00023163"/>
    </source>
</evidence>
<keyword evidence="3" id="KW-0804">Transcription</keyword>
<dbReference type="Gene3D" id="1.10.357.10">
    <property type="entry name" value="Tetracycline Repressor, domain 2"/>
    <property type="match status" value="1"/>
</dbReference>
<dbReference type="InterPro" id="IPR009057">
    <property type="entry name" value="Homeodomain-like_sf"/>
</dbReference>
<gene>
    <name evidence="6" type="ORF">QGN29_13340</name>
</gene>
<evidence type="ECO:0000256" key="4">
    <source>
        <dbReference type="PROSITE-ProRule" id="PRU00335"/>
    </source>
</evidence>
<dbReference type="Pfam" id="PF17939">
    <property type="entry name" value="TetR_C_30"/>
    <property type="match status" value="1"/>
</dbReference>
<dbReference type="GO" id="GO:0000976">
    <property type="term" value="F:transcription cis-regulatory region binding"/>
    <property type="evidence" value="ECO:0007669"/>
    <property type="project" value="TreeGrafter"/>
</dbReference>
<organism evidence="6 7">
    <name type="scientific">Temperatibacter marinus</name>
    <dbReference type="NCBI Taxonomy" id="1456591"/>
    <lineage>
        <taxon>Bacteria</taxon>
        <taxon>Pseudomonadati</taxon>
        <taxon>Pseudomonadota</taxon>
        <taxon>Alphaproteobacteria</taxon>
        <taxon>Kordiimonadales</taxon>
        <taxon>Temperatibacteraceae</taxon>
        <taxon>Temperatibacter</taxon>
    </lineage>
</organism>
<dbReference type="SUPFAM" id="SSF48498">
    <property type="entry name" value="Tetracyclin repressor-like, C-terminal domain"/>
    <property type="match status" value="1"/>
</dbReference>
<dbReference type="GO" id="GO:0003700">
    <property type="term" value="F:DNA-binding transcription factor activity"/>
    <property type="evidence" value="ECO:0007669"/>
    <property type="project" value="TreeGrafter"/>
</dbReference>
<keyword evidence="1" id="KW-0805">Transcription regulation</keyword>
<proteinExistence type="predicted"/>
<name>A0AA52EI87_9PROT</name>
<dbReference type="EMBL" id="CP123872">
    <property type="protein sequence ID" value="WND02531.1"/>
    <property type="molecule type" value="Genomic_DNA"/>
</dbReference>
<keyword evidence="2 4" id="KW-0238">DNA-binding</keyword>
<accession>A0AA52EI87</accession>
<dbReference type="Proteomes" id="UP001268683">
    <property type="component" value="Chromosome"/>
</dbReference>
<feature type="domain" description="HTH tetR-type" evidence="5">
    <location>
        <begin position="7"/>
        <end position="67"/>
    </location>
</feature>
<dbReference type="PROSITE" id="PS50977">
    <property type="entry name" value="HTH_TETR_2"/>
    <property type="match status" value="1"/>
</dbReference>
<dbReference type="InterPro" id="IPR001647">
    <property type="entry name" value="HTH_TetR"/>
</dbReference>
<evidence type="ECO:0000259" key="5">
    <source>
        <dbReference type="PROSITE" id="PS50977"/>
    </source>
</evidence>
<dbReference type="RefSeq" id="WP_310798366.1">
    <property type="nucleotide sequence ID" value="NZ_CP123872.1"/>
</dbReference>
<keyword evidence="7" id="KW-1185">Reference proteome</keyword>
<evidence type="ECO:0000313" key="6">
    <source>
        <dbReference type="EMBL" id="WND02531.1"/>
    </source>
</evidence>
<dbReference type="InterPro" id="IPR050109">
    <property type="entry name" value="HTH-type_TetR-like_transc_reg"/>
</dbReference>
<reference evidence="6" key="1">
    <citation type="submission" date="2023-04" db="EMBL/GenBank/DDBJ databases">
        <title>Complete genome sequence of Temperatibacter marinus.</title>
        <authorList>
            <person name="Rong J.-C."/>
            <person name="Yi M.-L."/>
            <person name="Zhao Q."/>
        </authorList>
    </citation>
    <scope>NUCLEOTIDE SEQUENCE</scope>
    <source>
        <strain evidence="6">NBRC 110045</strain>
    </source>
</reference>